<evidence type="ECO:0000313" key="1">
    <source>
        <dbReference type="EMBL" id="KAH7293688.1"/>
    </source>
</evidence>
<reference evidence="1" key="1">
    <citation type="submission" date="2021-08" db="EMBL/GenBank/DDBJ databases">
        <title>WGS assembly of Ceratopteris richardii.</title>
        <authorList>
            <person name="Marchant D.B."/>
            <person name="Chen G."/>
            <person name="Jenkins J."/>
            <person name="Shu S."/>
            <person name="Leebens-Mack J."/>
            <person name="Grimwood J."/>
            <person name="Schmutz J."/>
            <person name="Soltis P."/>
            <person name="Soltis D."/>
            <person name="Chen Z.-H."/>
        </authorList>
    </citation>
    <scope>NUCLEOTIDE SEQUENCE</scope>
    <source>
        <strain evidence="1">Whitten #5841</strain>
        <tissue evidence="1">Leaf</tissue>
    </source>
</reference>
<proteinExistence type="predicted"/>
<keyword evidence="2" id="KW-1185">Reference proteome</keyword>
<gene>
    <name evidence="1" type="ORF">KP509_28G036900</name>
</gene>
<comment type="caution">
    <text evidence="1">The sequence shown here is derived from an EMBL/GenBank/DDBJ whole genome shotgun (WGS) entry which is preliminary data.</text>
</comment>
<dbReference type="Proteomes" id="UP000825935">
    <property type="component" value="Chromosome 28"/>
</dbReference>
<name>A0A8T2RDF7_CERRI</name>
<dbReference type="EMBL" id="CM035433">
    <property type="protein sequence ID" value="KAH7293688.1"/>
    <property type="molecule type" value="Genomic_DNA"/>
</dbReference>
<accession>A0A8T2RDF7</accession>
<evidence type="ECO:0000313" key="2">
    <source>
        <dbReference type="Proteomes" id="UP000825935"/>
    </source>
</evidence>
<organism evidence="1 2">
    <name type="scientific">Ceratopteris richardii</name>
    <name type="common">Triangle waterfern</name>
    <dbReference type="NCBI Taxonomy" id="49495"/>
    <lineage>
        <taxon>Eukaryota</taxon>
        <taxon>Viridiplantae</taxon>
        <taxon>Streptophyta</taxon>
        <taxon>Embryophyta</taxon>
        <taxon>Tracheophyta</taxon>
        <taxon>Polypodiopsida</taxon>
        <taxon>Polypodiidae</taxon>
        <taxon>Polypodiales</taxon>
        <taxon>Pteridineae</taxon>
        <taxon>Pteridaceae</taxon>
        <taxon>Parkerioideae</taxon>
        <taxon>Ceratopteris</taxon>
    </lineage>
</organism>
<dbReference type="AlphaFoldDB" id="A0A8T2RDF7"/>
<protein>
    <submittedName>
        <fullName evidence="1">Uncharacterized protein</fullName>
    </submittedName>
</protein>
<sequence>MYRWYGIFKQACTDGMEGRSPSTCVRYVWIILDGQSRCNLYAAAGAVRKRKLGRAIERHKTEYVMAYLRPLQVQLRISCSADGFDALKAELLEEKTNEVKIKISNVATRTYWHKPSISAETSTKYVVNKLTICTSHPFLQKHQQNTL</sequence>